<dbReference type="Gene3D" id="3.20.20.60">
    <property type="entry name" value="Phosphoenolpyruvate-binding domains"/>
    <property type="match status" value="1"/>
</dbReference>
<dbReference type="PANTHER" id="PTHR42905">
    <property type="entry name" value="PHOSPHOENOLPYRUVATE CARBOXYLASE"/>
    <property type="match status" value="1"/>
</dbReference>
<proteinExistence type="predicted"/>
<dbReference type="InterPro" id="IPR015813">
    <property type="entry name" value="Pyrv/PenolPyrv_kinase-like_dom"/>
</dbReference>
<organism evidence="1 2">
    <name type="scientific">Edaphobacter acidisoli</name>
    <dbReference type="NCBI Taxonomy" id="2040573"/>
    <lineage>
        <taxon>Bacteria</taxon>
        <taxon>Pseudomonadati</taxon>
        <taxon>Acidobacteriota</taxon>
        <taxon>Terriglobia</taxon>
        <taxon>Terriglobales</taxon>
        <taxon>Acidobacteriaceae</taxon>
        <taxon>Edaphobacter</taxon>
    </lineage>
</organism>
<keyword evidence="1" id="KW-0456">Lyase</keyword>
<dbReference type="Proteomes" id="UP000648801">
    <property type="component" value="Unassembled WGS sequence"/>
</dbReference>
<dbReference type="AlphaFoldDB" id="A0A916W8L5"/>
<evidence type="ECO:0000313" key="2">
    <source>
        <dbReference type="Proteomes" id="UP000648801"/>
    </source>
</evidence>
<dbReference type="SUPFAM" id="SSF51621">
    <property type="entry name" value="Phosphoenolpyruvate/pyruvate domain"/>
    <property type="match status" value="1"/>
</dbReference>
<reference evidence="1" key="1">
    <citation type="journal article" date="2014" name="Int. J. Syst. Evol. Microbiol.">
        <title>Complete genome sequence of Corynebacterium casei LMG S-19264T (=DSM 44701T), isolated from a smear-ripened cheese.</title>
        <authorList>
            <consortium name="US DOE Joint Genome Institute (JGI-PGF)"/>
            <person name="Walter F."/>
            <person name="Albersmeier A."/>
            <person name="Kalinowski J."/>
            <person name="Ruckert C."/>
        </authorList>
    </citation>
    <scope>NUCLEOTIDE SEQUENCE</scope>
    <source>
        <strain evidence="1">CGMCC 1.15447</strain>
    </source>
</reference>
<reference evidence="1" key="2">
    <citation type="submission" date="2020-09" db="EMBL/GenBank/DDBJ databases">
        <authorList>
            <person name="Sun Q."/>
            <person name="Zhou Y."/>
        </authorList>
    </citation>
    <scope>NUCLEOTIDE SEQUENCE</scope>
    <source>
        <strain evidence="1">CGMCC 1.15447</strain>
    </source>
</reference>
<protein>
    <submittedName>
        <fullName evidence="1">2-methylisocitrate lyase</fullName>
    </submittedName>
</protein>
<dbReference type="InterPro" id="IPR039556">
    <property type="entry name" value="ICL/PEPM"/>
</dbReference>
<dbReference type="RefSeq" id="WP_188760280.1">
    <property type="nucleotide sequence ID" value="NZ_BMJB01000002.1"/>
</dbReference>
<dbReference type="CDD" id="cd00377">
    <property type="entry name" value="ICL_PEPM"/>
    <property type="match status" value="1"/>
</dbReference>
<dbReference type="GO" id="GO:0016829">
    <property type="term" value="F:lyase activity"/>
    <property type="evidence" value="ECO:0007669"/>
    <property type="project" value="UniProtKB-KW"/>
</dbReference>
<accession>A0A916W8L5</accession>
<dbReference type="PANTHER" id="PTHR42905:SF16">
    <property type="entry name" value="CARBOXYPHOSPHONOENOLPYRUVATE PHOSPHONOMUTASE-LIKE PROTEIN (AFU_ORTHOLOGUE AFUA_5G07230)"/>
    <property type="match status" value="1"/>
</dbReference>
<evidence type="ECO:0000313" key="1">
    <source>
        <dbReference type="EMBL" id="GGA76232.1"/>
    </source>
</evidence>
<dbReference type="EMBL" id="BMJB01000002">
    <property type="protein sequence ID" value="GGA76232.1"/>
    <property type="molecule type" value="Genomic_DNA"/>
</dbReference>
<name>A0A916W8L5_9BACT</name>
<comment type="caution">
    <text evidence="1">The sequence shown here is derived from an EMBL/GenBank/DDBJ whole genome shotgun (WGS) entry which is preliminary data.</text>
</comment>
<dbReference type="Pfam" id="PF13714">
    <property type="entry name" value="PEP_mutase"/>
    <property type="match status" value="1"/>
</dbReference>
<gene>
    <name evidence="1" type="ORF">GCM10011507_29530</name>
</gene>
<keyword evidence="2" id="KW-1185">Reference proteome</keyword>
<sequence>MTADVATKRAVFRELHREGCFVLPNAWDVGSTVRLVRAGFKAIASTSSGAAWAMGREDGELSRDTILVHLRMLCSSTDLPINADFEAGFADDPAGVGANVELAVATGVAGLSIEDRTGRELYEPALAVERIRAAREAIDRTGEDALLVARSEGFLIGRTQVDATIARLTAYADAGADCLYAPGVNDIAAIREIVAAVAPKPVNALLIKPEMRVADLAAAGVRRVSVGGGLAAAAWKGFDQALRMLVEDGRIPPR</sequence>
<dbReference type="InterPro" id="IPR040442">
    <property type="entry name" value="Pyrv_kinase-like_dom_sf"/>
</dbReference>